<comment type="caution">
    <text evidence="1">The sequence shown here is derived from an EMBL/GenBank/DDBJ whole genome shotgun (WGS) entry which is preliminary data.</text>
</comment>
<dbReference type="EMBL" id="WNWR01000084">
    <property type="protein sequence ID" value="KAE9991717.1"/>
    <property type="molecule type" value="Genomic_DNA"/>
</dbReference>
<evidence type="ECO:0000313" key="1">
    <source>
        <dbReference type="EMBL" id="KAE9991717.1"/>
    </source>
</evidence>
<dbReference type="AlphaFoldDB" id="A0A8H3VQI8"/>
<keyword evidence="2" id="KW-1185">Reference proteome</keyword>
<dbReference type="PANTHER" id="PTHR36986">
    <property type="entry name" value="UPF0643 PROTEIN PB2B2.08"/>
    <property type="match status" value="1"/>
</dbReference>
<protein>
    <submittedName>
        <fullName evidence="1">Uncharacterized protein</fullName>
    </submittedName>
</protein>
<dbReference type="Proteomes" id="UP000490939">
    <property type="component" value="Unassembled WGS sequence"/>
</dbReference>
<organism evidence="1 2">
    <name type="scientific">Venturia inaequalis</name>
    <name type="common">Apple scab fungus</name>
    <dbReference type="NCBI Taxonomy" id="5025"/>
    <lineage>
        <taxon>Eukaryota</taxon>
        <taxon>Fungi</taxon>
        <taxon>Dikarya</taxon>
        <taxon>Ascomycota</taxon>
        <taxon>Pezizomycotina</taxon>
        <taxon>Dothideomycetes</taxon>
        <taxon>Pleosporomycetidae</taxon>
        <taxon>Venturiales</taxon>
        <taxon>Venturiaceae</taxon>
        <taxon>Venturia</taxon>
    </lineage>
</organism>
<reference evidence="1 2" key="1">
    <citation type="submission" date="2019-07" db="EMBL/GenBank/DDBJ databases">
        <title>Venturia inaequalis Genome Resource.</title>
        <authorList>
            <person name="Lichtner F.J."/>
        </authorList>
    </citation>
    <scope>NUCLEOTIDE SEQUENCE [LARGE SCALE GENOMIC DNA]</scope>
    <source>
        <strain evidence="1 2">DMI_063113</strain>
    </source>
</reference>
<proteinExistence type="predicted"/>
<sequence length="507" mass="57757">MPMFIRQPITSGMGSFSPLRSNLEDMISTCEILDKELAVIAEDGEEFGGLSEETFSYNAPVWLTPIRNRDEVWLTRTQQVLRLLQRLSQVGSHCTRDINSDDEAFDVDERSLSQFISEHRRMLALLTEQQATLKYTGAFVSGIAQQLQRQQLMLNAFRTALDSRYGGVKVRTAPDWIDLALSSLHPPSKIPIYDTPSKIPTYDMTSQTLIDYRSMIIADIRNNVEPQPLEIYHLTDGAASAASIDSSRQHPTDLDEGIANNTRFDLERNPEKLGSLQQPRRTTILPAFEITTDFDALRFEAAAARQLRIWTPEVARPLSSYAGKETELLISSPYNHPQHLLDLTTLDTQNRLLALALTAFKPTRPDYATADYLDSFNWPKILRVLRLAAKNEGREWREQKFYTVIFRSKLNRDINVERLGDLDQHSHREATESGGLLKYWFGKASQVGRENLATCIWRSREDAIRGGGGPWHAQAMRAKLEMYERIGFKRYFLVVGDGALDVRMEEL</sequence>
<accession>A0A8H3VQI8</accession>
<evidence type="ECO:0000313" key="2">
    <source>
        <dbReference type="Proteomes" id="UP000490939"/>
    </source>
</evidence>
<name>A0A8H3VQI8_VENIN</name>
<dbReference type="PANTHER" id="PTHR36986:SF1">
    <property type="entry name" value="UPF0643 PROTEIN PB2B2.08"/>
    <property type="match status" value="1"/>
</dbReference>
<gene>
    <name evidence="1" type="ORF">EG327_011078</name>
</gene>